<dbReference type="AlphaFoldDB" id="A0A518IEC0"/>
<protein>
    <submittedName>
        <fullName evidence="1">Uncharacterized protein</fullName>
    </submittedName>
</protein>
<dbReference type="Proteomes" id="UP000318313">
    <property type="component" value="Chromosome"/>
</dbReference>
<organism evidence="1 2">
    <name type="scientific">Gimesia fumaroli</name>
    <dbReference type="NCBI Taxonomy" id="2527976"/>
    <lineage>
        <taxon>Bacteria</taxon>
        <taxon>Pseudomonadati</taxon>
        <taxon>Planctomycetota</taxon>
        <taxon>Planctomycetia</taxon>
        <taxon>Planctomycetales</taxon>
        <taxon>Planctomycetaceae</taxon>
        <taxon>Gimesia</taxon>
    </lineage>
</organism>
<accession>A0A518IEC0</accession>
<proteinExistence type="predicted"/>
<reference evidence="1 2" key="1">
    <citation type="submission" date="2019-03" db="EMBL/GenBank/DDBJ databases">
        <title>Deep-cultivation of Planctomycetes and their phenomic and genomic characterization uncovers novel biology.</title>
        <authorList>
            <person name="Wiegand S."/>
            <person name="Jogler M."/>
            <person name="Boedeker C."/>
            <person name="Pinto D."/>
            <person name="Vollmers J."/>
            <person name="Rivas-Marin E."/>
            <person name="Kohn T."/>
            <person name="Peeters S.H."/>
            <person name="Heuer A."/>
            <person name="Rast P."/>
            <person name="Oberbeckmann S."/>
            <person name="Bunk B."/>
            <person name="Jeske O."/>
            <person name="Meyerdierks A."/>
            <person name="Storesund J.E."/>
            <person name="Kallscheuer N."/>
            <person name="Luecker S."/>
            <person name="Lage O.M."/>
            <person name="Pohl T."/>
            <person name="Merkel B.J."/>
            <person name="Hornburger P."/>
            <person name="Mueller R.-W."/>
            <person name="Bruemmer F."/>
            <person name="Labrenz M."/>
            <person name="Spormann A.M."/>
            <person name="Op den Camp H."/>
            <person name="Overmann J."/>
            <person name="Amann R."/>
            <person name="Jetten M.S.M."/>
            <person name="Mascher T."/>
            <person name="Medema M.H."/>
            <person name="Devos D.P."/>
            <person name="Kaster A.-K."/>
            <person name="Ovreas L."/>
            <person name="Rohde M."/>
            <person name="Galperin M.Y."/>
            <person name="Jogler C."/>
        </authorList>
    </citation>
    <scope>NUCLEOTIDE SEQUENCE [LARGE SCALE GENOMIC DNA]</scope>
    <source>
        <strain evidence="1 2">Enr17</strain>
    </source>
</reference>
<keyword evidence="2" id="KW-1185">Reference proteome</keyword>
<dbReference type="EMBL" id="CP037452">
    <property type="protein sequence ID" value="QDV51443.1"/>
    <property type="molecule type" value="Genomic_DNA"/>
</dbReference>
<gene>
    <name evidence="1" type="ORF">Enr17x_34990</name>
</gene>
<sequence length="55" mass="6544">MKSQHILTGSRKFQEKSFLVKTFTDVTYDYTPSWKGLVHIFSYFFDTTVVQTIFE</sequence>
<dbReference type="KEGG" id="gfm:Enr17x_34990"/>
<evidence type="ECO:0000313" key="1">
    <source>
        <dbReference type="EMBL" id="QDV51443.1"/>
    </source>
</evidence>
<evidence type="ECO:0000313" key="2">
    <source>
        <dbReference type="Proteomes" id="UP000318313"/>
    </source>
</evidence>
<name>A0A518IEC0_9PLAN</name>